<evidence type="ECO:0008006" key="8">
    <source>
        <dbReference type="Google" id="ProtNLM"/>
    </source>
</evidence>
<organism evidence="6 7">
    <name type="scientific">Rhizoctonia solani</name>
    <dbReference type="NCBI Taxonomy" id="456999"/>
    <lineage>
        <taxon>Eukaryota</taxon>
        <taxon>Fungi</taxon>
        <taxon>Dikarya</taxon>
        <taxon>Basidiomycota</taxon>
        <taxon>Agaricomycotina</taxon>
        <taxon>Agaricomycetes</taxon>
        <taxon>Cantharellales</taxon>
        <taxon>Ceratobasidiaceae</taxon>
        <taxon>Rhizoctonia</taxon>
    </lineage>
</organism>
<comment type="similarity">
    <text evidence="1 3">Belongs to the 5'-nucleotidase family.</text>
</comment>
<dbReference type="Gene3D" id="3.60.21.10">
    <property type="match status" value="1"/>
</dbReference>
<dbReference type="Gene3D" id="3.90.780.10">
    <property type="entry name" value="5'-Nucleotidase, C-terminal domain"/>
    <property type="match status" value="1"/>
</dbReference>
<evidence type="ECO:0000256" key="3">
    <source>
        <dbReference type="RuleBase" id="RU362119"/>
    </source>
</evidence>
<dbReference type="GO" id="GO:0016787">
    <property type="term" value="F:hydrolase activity"/>
    <property type="evidence" value="ECO:0007669"/>
    <property type="project" value="UniProtKB-KW"/>
</dbReference>
<dbReference type="Proteomes" id="UP000663853">
    <property type="component" value="Unassembled WGS sequence"/>
</dbReference>
<feature type="domain" description="Calcineurin-like phosphoesterase" evidence="4">
    <location>
        <begin position="7"/>
        <end position="275"/>
    </location>
</feature>
<accession>A0A8H3CVB4</accession>
<keyword evidence="3" id="KW-0547">Nucleotide-binding</keyword>
<evidence type="ECO:0000256" key="2">
    <source>
        <dbReference type="ARBA" id="ARBA00022729"/>
    </source>
</evidence>
<evidence type="ECO:0000259" key="4">
    <source>
        <dbReference type="Pfam" id="PF00149"/>
    </source>
</evidence>
<name>A0A8H3CVB4_9AGAM</name>
<comment type="caution">
    <text evidence="6">The sequence shown here is derived from an EMBL/GenBank/DDBJ whole genome shotgun (WGS) entry which is preliminary data.</text>
</comment>
<dbReference type="GO" id="GO:0000166">
    <property type="term" value="F:nucleotide binding"/>
    <property type="evidence" value="ECO:0007669"/>
    <property type="project" value="UniProtKB-KW"/>
</dbReference>
<dbReference type="PRINTS" id="PR01607">
    <property type="entry name" value="APYRASEFAMLY"/>
</dbReference>
<dbReference type="PANTHER" id="PTHR11575">
    <property type="entry name" value="5'-NUCLEOTIDASE-RELATED"/>
    <property type="match status" value="1"/>
</dbReference>
<dbReference type="Pfam" id="PF02872">
    <property type="entry name" value="5_nucleotid_C"/>
    <property type="match status" value="1"/>
</dbReference>
<proteinExistence type="inferred from homology"/>
<keyword evidence="3" id="KW-0378">Hydrolase</keyword>
<reference evidence="6" key="1">
    <citation type="submission" date="2021-01" db="EMBL/GenBank/DDBJ databases">
        <authorList>
            <person name="Kaushik A."/>
        </authorList>
    </citation>
    <scope>NUCLEOTIDE SEQUENCE</scope>
    <source>
        <strain evidence="6">AG6-10EEA</strain>
    </source>
</reference>
<dbReference type="InterPro" id="IPR004843">
    <property type="entry name" value="Calcineurin-like_PHP"/>
</dbReference>
<gene>
    <name evidence="6" type="ORF">RDB_LOCUS102967</name>
</gene>
<dbReference type="PANTHER" id="PTHR11575:SF48">
    <property type="entry name" value="5'-NUCLEOTIDASE"/>
    <property type="match status" value="1"/>
</dbReference>
<sequence>MTSVSLPVIHFNDVYNMTRRKGKGHKTMPIIDQGGLTSDNFDHVVQFSEKIRQIRSHWDRDDRRVPQGLLLFSGDLFSPSIHLMNELAPDACVPGNHEFDFGRQRFDQLIEFCNFTWILSNLKEYPVDPVTKQPIFTGEGNILQGLREYLIIERCGLRIGLIGMMSDNALGKTNTKAKSNLKSINMGIRAMELAAQLRKPKEESGEGCDLIFALTHAEHSEDVELGKHTGAYPAGCKTLLRSGETLPDEKFLNGEKNLEDIPGVDVIFGGHNHDYFLGKGVKLVDQTGPKPSPEPSYEFENDEDLLIVKTGQDFDDLSEVVIKVEDRPNGKERKKVVTSVEVIRHHMTPLTEVLPQVNSPMEDVLRRQFMNEVLGGLNAAVARTENSFPTVVGNWIADAMLRWYGHLAEKHKLEDVPLVFMMTGGSIRGGITLGPGKVLAREIIQLLPFDTPLTSLLLKGEYLKAALDAGLKNSDRGEDGKLKSSSRFPVVSGMRVEWDSRKLPGDRVQKISLVDDEGNLTSEIDPSKTYRVLTNTYLADGNDGFEIFKKGQREQSYEELPMFQVLRNYINDLTTIGVYEALLGFAFKYAFGKERTPEMEALMTKIQGLEPLLKDDEWENASVIAKHAATWLLGPAGYLPELDIKTEVDGRMKDLWNEL</sequence>
<feature type="domain" description="5'-Nucleotidase C-terminal" evidence="5">
    <location>
        <begin position="382"/>
        <end position="549"/>
    </location>
</feature>
<dbReference type="EMBL" id="CAJMXA010003225">
    <property type="protein sequence ID" value="CAE6492533.1"/>
    <property type="molecule type" value="Genomic_DNA"/>
</dbReference>
<dbReference type="InterPro" id="IPR006179">
    <property type="entry name" value="5_nucleotidase/apyrase"/>
</dbReference>
<evidence type="ECO:0000256" key="1">
    <source>
        <dbReference type="ARBA" id="ARBA00006654"/>
    </source>
</evidence>
<evidence type="ECO:0000313" key="7">
    <source>
        <dbReference type="Proteomes" id="UP000663853"/>
    </source>
</evidence>
<keyword evidence="2" id="KW-0732">Signal</keyword>
<dbReference type="AlphaFoldDB" id="A0A8H3CVB4"/>
<dbReference type="InterPro" id="IPR008334">
    <property type="entry name" value="5'-Nucleotdase_C"/>
</dbReference>
<dbReference type="InterPro" id="IPR029052">
    <property type="entry name" value="Metallo-depent_PP-like"/>
</dbReference>
<dbReference type="InterPro" id="IPR036907">
    <property type="entry name" value="5'-Nucleotdase_C_sf"/>
</dbReference>
<dbReference type="SUPFAM" id="SSF56300">
    <property type="entry name" value="Metallo-dependent phosphatases"/>
    <property type="match status" value="1"/>
</dbReference>
<dbReference type="SUPFAM" id="SSF55816">
    <property type="entry name" value="5'-nucleotidase (syn. UDP-sugar hydrolase), C-terminal domain"/>
    <property type="match status" value="1"/>
</dbReference>
<dbReference type="GO" id="GO:0009166">
    <property type="term" value="P:nucleotide catabolic process"/>
    <property type="evidence" value="ECO:0007669"/>
    <property type="project" value="InterPro"/>
</dbReference>
<protein>
    <recommendedName>
        <fullName evidence="8">5'-nucleotidase</fullName>
    </recommendedName>
</protein>
<evidence type="ECO:0000313" key="6">
    <source>
        <dbReference type="EMBL" id="CAE6492533.1"/>
    </source>
</evidence>
<dbReference type="Pfam" id="PF00149">
    <property type="entry name" value="Metallophos"/>
    <property type="match status" value="1"/>
</dbReference>
<evidence type="ECO:0000259" key="5">
    <source>
        <dbReference type="Pfam" id="PF02872"/>
    </source>
</evidence>